<dbReference type="Gene3D" id="3.30.40.10">
    <property type="entry name" value="Zinc/RING finger domain, C3HC4 (zinc finger)"/>
    <property type="match status" value="1"/>
</dbReference>
<protein>
    <recommendedName>
        <fullName evidence="4">RING-type domain-containing protein</fullName>
    </recommendedName>
</protein>
<feature type="domain" description="RING-type" evidence="4">
    <location>
        <begin position="26"/>
        <end position="64"/>
    </location>
</feature>
<dbReference type="Pfam" id="PF13639">
    <property type="entry name" value="zf-RING_2"/>
    <property type="match status" value="1"/>
</dbReference>
<evidence type="ECO:0000256" key="2">
    <source>
        <dbReference type="ARBA" id="ARBA00022771"/>
    </source>
</evidence>
<dbReference type="PROSITE" id="PS50089">
    <property type="entry name" value="ZF_RING_2"/>
    <property type="match status" value="1"/>
</dbReference>
<evidence type="ECO:0000313" key="5">
    <source>
        <dbReference type="EMBL" id="QHT08909.1"/>
    </source>
</evidence>
<keyword evidence="3" id="KW-0862">Zinc</keyword>
<dbReference type="AlphaFoldDB" id="A0A6C0CYZ7"/>
<evidence type="ECO:0000256" key="3">
    <source>
        <dbReference type="ARBA" id="ARBA00022833"/>
    </source>
</evidence>
<dbReference type="SMART" id="SM00184">
    <property type="entry name" value="RING"/>
    <property type="match status" value="1"/>
</dbReference>
<dbReference type="EMBL" id="MN739503">
    <property type="protein sequence ID" value="QHT08909.1"/>
    <property type="molecule type" value="Genomic_DNA"/>
</dbReference>
<evidence type="ECO:0000259" key="4">
    <source>
        <dbReference type="PROSITE" id="PS50089"/>
    </source>
</evidence>
<evidence type="ECO:0000256" key="1">
    <source>
        <dbReference type="ARBA" id="ARBA00022723"/>
    </source>
</evidence>
<keyword evidence="1" id="KW-0479">Metal-binding</keyword>
<dbReference type="SUPFAM" id="SSF57850">
    <property type="entry name" value="RING/U-box"/>
    <property type="match status" value="1"/>
</dbReference>
<dbReference type="GO" id="GO:0008270">
    <property type="term" value="F:zinc ion binding"/>
    <property type="evidence" value="ECO:0007669"/>
    <property type="project" value="UniProtKB-KW"/>
</dbReference>
<name>A0A6C0CYZ7_9ZZZZ</name>
<accession>A0A6C0CYZ7</accession>
<keyword evidence="2" id="KW-0863">Zinc-finger</keyword>
<dbReference type="InterPro" id="IPR001841">
    <property type="entry name" value="Znf_RING"/>
</dbReference>
<sequence length="151" mass="17745">METEYSISGVYQHPNILENQNNLELCSICLEYLNENEDTKPYQCTHLYHSNCINNWHGNCPTCRAEKSSTTLTNNNNNTRNLSDISEESIEGFKRCHQRIPTNFHFIYHQKWKKNDCVRYNHNLIFLKPYGVVGICEDCKIIQCFNLSHPI</sequence>
<dbReference type="InterPro" id="IPR013083">
    <property type="entry name" value="Znf_RING/FYVE/PHD"/>
</dbReference>
<reference evidence="5" key="1">
    <citation type="journal article" date="2020" name="Nature">
        <title>Giant virus diversity and host interactions through global metagenomics.</title>
        <authorList>
            <person name="Schulz F."/>
            <person name="Roux S."/>
            <person name="Paez-Espino D."/>
            <person name="Jungbluth S."/>
            <person name="Walsh D.A."/>
            <person name="Denef V.J."/>
            <person name="McMahon K.D."/>
            <person name="Konstantinidis K.T."/>
            <person name="Eloe-Fadrosh E.A."/>
            <person name="Kyrpides N.C."/>
            <person name="Woyke T."/>
        </authorList>
    </citation>
    <scope>NUCLEOTIDE SEQUENCE</scope>
    <source>
        <strain evidence="5">GVMAG-M-3300023109-53</strain>
    </source>
</reference>
<dbReference type="PANTHER" id="PTHR45969">
    <property type="entry name" value="RING ZINC FINGER PROTEIN-RELATED"/>
    <property type="match status" value="1"/>
</dbReference>
<organism evidence="5">
    <name type="scientific">viral metagenome</name>
    <dbReference type="NCBI Taxonomy" id="1070528"/>
    <lineage>
        <taxon>unclassified sequences</taxon>
        <taxon>metagenomes</taxon>
        <taxon>organismal metagenomes</taxon>
    </lineage>
</organism>
<proteinExistence type="predicted"/>